<organism evidence="1 2">
    <name type="scientific">Hypoxylon rubiginosum</name>
    <dbReference type="NCBI Taxonomy" id="110542"/>
    <lineage>
        <taxon>Eukaryota</taxon>
        <taxon>Fungi</taxon>
        <taxon>Dikarya</taxon>
        <taxon>Ascomycota</taxon>
        <taxon>Pezizomycotina</taxon>
        <taxon>Sordariomycetes</taxon>
        <taxon>Xylariomycetidae</taxon>
        <taxon>Xylariales</taxon>
        <taxon>Hypoxylaceae</taxon>
        <taxon>Hypoxylon</taxon>
    </lineage>
</organism>
<reference evidence="1 2" key="1">
    <citation type="journal article" date="2022" name="New Phytol.">
        <title>Ecological generalism drives hyperdiversity of secondary metabolite gene clusters in xylarialean endophytes.</title>
        <authorList>
            <person name="Franco M.E.E."/>
            <person name="Wisecaver J.H."/>
            <person name="Arnold A.E."/>
            <person name="Ju Y.M."/>
            <person name="Slot J.C."/>
            <person name="Ahrendt S."/>
            <person name="Moore L.P."/>
            <person name="Eastman K.E."/>
            <person name="Scott K."/>
            <person name="Konkel Z."/>
            <person name="Mondo S.J."/>
            <person name="Kuo A."/>
            <person name="Hayes R.D."/>
            <person name="Haridas S."/>
            <person name="Andreopoulos B."/>
            <person name="Riley R."/>
            <person name="LaButti K."/>
            <person name="Pangilinan J."/>
            <person name="Lipzen A."/>
            <person name="Amirebrahimi M."/>
            <person name="Yan J."/>
            <person name="Adam C."/>
            <person name="Keymanesh K."/>
            <person name="Ng V."/>
            <person name="Louie K."/>
            <person name="Northen T."/>
            <person name="Drula E."/>
            <person name="Henrissat B."/>
            <person name="Hsieh H.M."/>
            <person name="Youens-Clark K."/>
            <person name="Lutzoni F."/>
            <person name="Miadlikowska J."/>
            <person name="Eastwood D.C."/>
            <person name="Hamelin R.C."/>
            <person name="Grigoriev I.V."/>
            <person name="U'Ren J.M."/>
        </authorList>
    </citation>
    <scope>NUCLEOTIDE SEQUENCE [LARGE SCALE GENOMIC DNA]</scope>
    <source>
        <strain evidence="1 2">ER1909</strain>
    </source>
</reference>
<dbReference type="EMBL" id="MU394310">
    <property type="protein sequence ID" value="KAI6087036.1"/>
    <property type="molecule type" value="Genomic_DNA"/>
</dbReference>
<keyword evidence="2" id="KW-1185">Reference proteome</keyword>
<comment type="caution">
    <text evidence="1">The sequence shown here is derived from an EMBL/GenBank/DDBJ whole genome shotgun (WGS) entry which is preliminary data.</text>
</comment>
<name>A0ACC0D3E5_9PEZI</name>
<evidence type="ECO:0000313" key="1">
    <source>
        <dbReference type="EMBL" id="KAI6087036.1"/>
    </source>
</evidence>
<gene>
    <name evidence="1" type="ORF">F4821DRAFT_236899</name>
</gene>
<protein>
    <submittedName>
        <fullName evidence="1">Ankyrin repeat protein</fullName>
    </submittedName>
</protein>
<accession>A0ACC0D3E5</accession>
<dbReference type="Proteomes" id="UP001497680">
    <property type="component" value="Unassembled WGS sequence"/>
</dbReference>
<proteinExistence type="predicted"/>
<evidence type="ECO:0000313" key="2">
    <source>
        <dbReference type="Proteomes" id="UP001497680"/>
    </source>
</evidence>
<sequence length="1809" mass="203850">MAVIDLPKLPVSHDGLANYIASHPQTPVSELVDPYRKFEAKLRELYAQDRNNPVLEDQYLNVLPLFTKDTPSIKTRARNLEAESSGEKEKYIMSLPDDKRRPDGSPAVVASLRDFRHNFGVFSESSLAEMDWSNVVASGSSVVNCLIPVPDQYARSKRALRQYYHEKFCPASDVDLFLYGLDEEQAIEKIKTIEASIRDAILSEVTVVRTKNAITICSQYPTRHVQIVLRVYKSVSEILTGFDIDCSGAAYDGNQVYCTPRALGSYITQINSIDLSRRSPSYENRLSKYSHRNFEVYWPELDRSRIDPTIFERSFQRTLGLARLLVLERLPTTNARDEYLKKRREERGRPDLGYRFQHRLRGNIKDIHEDEVADWVGEDEVSNYHTFTIPYGTKFHAKKIEKLCYTKDLLLNAEWNQPKERGVYLHRHPAFFGRVEDVIGDCCGTCPKPQTPEEIEVAEKEREIYVSGNVSFRIDDPGRQQIGSFHPLTDDDWTEMAYVGNTARLCQAIVDGDIEHVEDWLSQEGADPSKRDYTGRTPLHLAVISSTPQIVKCLVDHGARLVARLADGRTALHLAAARGDVEMVKILLQKSASNEEEEEEKQDQRRKARRAARKDDQADEHRKPDAVESDDGCDDESDSEAELLTDVTSEDGDDARSAMTGSFVKVSKDDEAKDKDVLILDDDQSEPDFYKINMVAWDSKCSPLHLAILGGHREVVKLLCQEFGADVLLPVKFGDGSYSNPNTAILTMVLALALPVDQAVSMAVTLLGLGATSSQADANSVTAFHRYIQNGHHKLIDSLWENDKMGVKAAINHVAISKNYYNSKAVTPLMTAIDNGDPILVLKLLEAGAKPDIDFDSWLKSAKVCFEHQLRDFEQNKERFNSSVEQPLIVAIKSLQPSSAIELLKKGANPNTLTSGSHDVFRYEHTRRYNKGQCALDIVHDLLRQFRKTKRELSGSSESPEQGRRPGFYSAEKVSYREQPLEPFGTTEFLEKFEEGTYQHWLVSTDIKATFDGYRRRLEEFEEQKAINVNLKGLTEKRHAIEDMISQLERVEEALKAKDAKTFKELYPDIQAFEESSSSSKKNHSSAPYTLEFKFKNATDVTDARKAAYVKLFEAAWSGDLATIKSLTLASWGADKQEPPLKVAVSDVKYNNPFSLAFLRGHYEVAKAILEIAQAQWAPKTDKTTRFTMNKEEEEDDDSYEQSDSDDNDEPEVFKKVVDDRFTIENVGQVSMHVKSQTLASELLTWVVPTFTLCDGSPQQKINRHESLITYTLVENDAKGFNFLIDMCTHFPGQTLDDEESSRFFMLPQDQFEDAVRLGRTELLAGAIRQTGAGIPIEDLVKKTGAELKVKPRYYQGLSVYGKKRADWARAGRNLVVKATGSKIPPLLTAALHGSLESVEWFISDAPTRHYLEFGKSKTAKEDPRLKHLNEAPGGFDRAISKWLGVQNDLVIHCAVMGPVGDNTNRLIEYLLKVCPASFEAKTDQGYTPLFLSCLLGRVQFAKTLINAGADQSVKDSGLHNIIHASLTNRPDASQLRQLLNLFDPDLRSHLLLQRSNLANGGDTPIHFWLKTANPLSYRWDHSNYSSQRCLEDENTGNMEILKVILDYSSGAELEILNGSGDTVLHSAVINHLPAYAKALLAKNPELLCRENAVGRTPGEIAHDIFIGSKTDHLDPITVDTGGESSASKLERKSPESFLQSEPRPDRKERTWRVVEEYLPKVSGKRRLVSLNEANDVAKRLGDKYVEQRYFSKATTDEAQAEEQPPQETKEVDVVEAQYHARKHTAWKNDEGAGQAFRVQLGYMDDHIY</sequence>